<comment type="caution">
    <text evidence="2">The sequence shown here is derived from an EMBL/GenBank/DDBJ whole genome shotgun (WGS) entry which is preliminary data.</text>
</comment>
<dbReference type="AlphaFoldDB" id="A0AAD6HGG7"/>
<keyword evidence="3" id="KW-1185">Reference proteome</keyword>
<dbReference type="GO" id="GO:0016301">
    <property type="term" value="F:kinase activity"/>
    <property type="evidence" value="ECO:0007669"/>
    <property type="project" value="UniProtKB-KW"/>
</dbReference>
<feature type="repeat" description="ANK" evidence="1">
    <location>
        <begin position="59"/>
        <end position="91"/>
    </location>
</feature>
<dbReference type="EMBL" id="JAQJAN010000013">
    <property type="protein sequence ID" value="KAJ5712750.1"/>
    <property type="molecule type" value="Genomic_DNA"/>
</dbReference>
<evidence type="ECO:0000256" key="1">
    <source>
        <dbReference type="PROSITE-ProRule" id="PRU00023"/>
    </source>
</evidence>
<dbReference type="InterPro" id="IPR002110">
    <property type="entry name" value="Ankyrin_rpt"/>
</dbReference>
<dbReference type="Gene3D" id="1.25.40.20">
    <property type="entry name" value="Ankyrin repeat-containing domain"/>
    <property type="match status" value="1"/>
</dbReference>
<proteinExistence type="predicted"/>
<reference evidence="2" key="1">
    <citation type="journal article" date="2023" name="IMA Fungus">
        <title>Comparative genomic study of the Penicillium genus elucidates a diverse pangenome and 15 lateral gene transfer events.</title>
        <authorList>
            <person name="Petersen C."/>
            <person name="Sorensen T."/>
            <person name="Nielsen M.R."/>
            <person name="Sondergaard T.E."/>
            <person name="Sorensen J.L."/>
            <person name="Fitzpatrick D.A."/>
            <person name="Frisvad J.C."/>
            <person name="Nielsen K.L."/>
        </authorList>
    </citation>
    <scope>NUCLEOTIDE SEQUENCE</scope>
    <source>
        <strain evidence="2">IBT 17514</strain>
    </source>
</reference>
<accession>A0AAD6HGG7</accession>
<keyword evidence="1" id="KW-0040">ANK repeat</keyword>
<evidence type="ECO:0000313" key="2">
    <source>
        <dbReference type="EMBL" id="KAJ5712750.1"/>
    </source>
</evidence>
<dbReference type="Proteomes" id="UP001215712">
    <property type="component" value="Unassembled WGS sequence"/>
</dbReference>
<keyword evidence="2" id="KW-0808">Transferase</keyword>
<dbReference type="PROSITE" id="PS50088">
    <property type="entry name" value="ANK_REPEAT"/>
    <property type="match status" value="1"/>
</dbReference>
<keyword evidence="2" id="KW-0418">Kinase</keyword>
<sequence length="103" mass="11143">MFAYLRSLDSKRSALAICRHFRRIAGQSQAAPRTKLFYLGSLGSPDGALSGESYVDSPRTTTALHDALRAGCSVVVEYLIQIGFNVTVADVNNQTATHLAIQN</sequence>
<gene>
    <name evidence="2" type="ORF">N7493_009218</name>
</gene>
<reference evidence="2" key="2">
    <citation type="submission" date="2023-01" db="EMBL/GenBank/DDBJ databases">
        <authorList>
            <person name="Petersen C."/>
        </authorList>
    </citation>
    <scope>NUCLEOTIDE SEQUENCE</scope>
    <source>
        <strain evidence="2">IBT 17514</strain>
    </source>
</reference>
<protein>
    <submittedName>
        <fullName evidence="2">Serine threonine protein kinase</fullName>
    </submittedName>
</protein>
<dbReference type="InterPro" id="IPR036770">
    <property type="entry name" value="Ankyrin_rpt-contain_sf"/>
</dbReference>
<evidence type="ECO:0000313" key="3">
    <source>
        <dbReference type="Proteomes" id="UP001215712"/>
    </source>
</evidence>
<dbReference type="SUPFAM" id="SSF48403">
    <property type="entry name" value="Ankyrin repeat"/>
    <property type="match status" value="1"/>
</dbReference>
<organism evidence="2 3">
    <name type="scientific">Penicillium malachiteum</name>
    <dbReference type="NCBI Taxonomy" id="1324776"/>
    <lineage>
        <taxon>Eukaryota</taxon>
        <taxon>Fungi</taxon>
        <taxon>Dikarya</taxon>
        <taxon>Ascomycota</taxon>
        <taxon>Pezizomycotina</taxon>
        <taxon>Eurotiomycetes</taxon>
        <taxon>Eurotiomycetidae</taxon>
        <taxon>Eurotiales</taxon>
        <taxon>Aspergillaceae</taxon>
        <taxon>Penicillium</taxon>
    </lineage>
</organism>
<name>A0AAD6HGG7_9EURO</name>